<evidence type="ECO:0000313" key="4">
    <source>
        <dbReference type="EMBL" id="MBW4431568.1"/>
    </source>
</evidence>
<organism evidence="4 5">
    <name type="scientific">Pelatocladus maniniholoensis HA4357-MV3</name>
    <dbReference type="NCBI Taxonomy" id="1117104"/>
    <lineage>
        <taxon>Bacteria</taxon>
        <taxon>Bacillati</taxon>
        <taxon>Cyanobacteriota</taxon>
        <taxon>Cyanophyceae</taxon>
        <taxon>Nostocales</taxon>
        <taxon>Nostocaceae</taxon>
        <taxon>Pelatocladus</taxon>
    </lineage>
</organism>
<protein>
    <submittedName>
        <fullName evidence="4">Filamentous hemagglutinin N-terminal domain-containing protein</fullName>
    </submittedName>
</protein>
<dbReference type="AlphaFoldDB" id="A0A9E3H6E7"/>
<dbReference type="NCBIfam" id="TIGR01901">
    <property type="entry name" value="adhes_NPXG"/>
    <property type="match status" value="1"/>
</dbReference>
<gene>
    <name evidence="4" type="ORF">KME28_07525</name>
</gene>
<evidence type="ECO:0000313" key="5">
    <source>
        <dbReference type="Proteomes" id="UP000813215"/>
    </source>
</evidence>
<feature type="chain" id="PRO_5039558471" evidence="2">
    <location>
        <begin position="19"/>
        <end position="1020"/>
    </location>
</feature>
<dbReference type="SMART" id="SM00912">
    <property type="entry name" value="Haemagg_act"/>
    <property type="match status" value="1"/>
</dbReference>
<evidence type="ECO:0000259" key="3">
    <source>
        <dbReference type="SMART" id="SM00912"/>
    </source>
</evidence>
<accession>A0A9E3H6E7</accession>
<feature type="domain" description="Filamentous haemagglutinin FhaB/tRNA nuclease CdiA-like TPS" evidence="3">
    <location>
        <begin position="38"/>
        <end position="151"/>
    </location>
</feature>
<comment type="caution">
    <text evidence="4">The sequence shown here is derived from an EMBL/GenBank/DDBJ whole genome shotgun (WGS) entry which is preliminary data.</text>
</comment>
<dbReference type="InterPro" id="IPR012334">
    <property type="entry name" value="Pectin_lyas_fold"/>
</dbReference>
<dbReference type="Pfam" id="PF05860">
    <property type="entry name" value="TPS"/>
    <property type="match status" value="1"/>
</dbReference>
<reference evidence="4" key="2">
    <citation type="journal article" date="2022" name="Microbiol. Resour. Announc.">
        <title>Metagenome Sequencing to Explore Phylogenomics of Terrestrial Cyanobacteria.</title>
        <authorList>
            <person name="Ward R.D."/>
            <person name="Stajich J.E."/>
            <person name="Johansen J.R."/>
            <person name="Huntemann M."/>
            <person name="Clum A."/>
            <person name="Foster B."/>
            <person name="Foster B."/>
            <person name="Roux S."/>
            <person name="Palaniappan K."/>
            <person name="Varghese N."/>
            <person name="Mukherjee S."/>
            <person name="Reddy T.B.K."/>
            <person name="Daum C."/>
            <person name="Copeland A."/>
            <person name="Chen I.A."/>
            <person name="Ivanova N.N."/>
            <person name="Kyrpides N.C."/>
            <person name="Shapiro N."/>
            <person name="Eloe-Fadrosh E.A."/>
            <person name="Pietrasiak N."/>
        </authorList>
    </citation>
    <scope>NUCLEOTIDE SEQUENCE</scope>
    <source>
        <strain evidence="4">HA4357-MV3</strain>
    </source>
</reference>
<name>A0A9E3H6E7_9NOST</name>
<dbReference type="Gene3D" id="2.160.20.10">
    <property type="entry name" value="Single-stranded right-handed beta-helix, Pectin lyase-like"/>
    <property type="match status" value="2"/>
</dbReference>
<keyword evidence="2" id="KW-0732">Signal</keyword>
<dbReference type="Proteomes" id="UP000813215">
    <property type="component" value="Unassembled WGS sequence"/>
</dbReference>
<feature type="compositionally biased region" description="Polar residues" evidence="1">
    <location>
        <begin position="934"/>
        <end position="943"/>
    </location>
</feature>
<feature type="signal peptide" evidence="2">
    <location>
        <begin position="1"/>
        <end position="18"/>
    </location>
</feature>
<feature type="region of interest" description="Disordered" evidence="1">
    <location>
        <begin position="918"/>
        <end position="943"/>
    </location>
</feature>
<sequence length="1020" mass="105396">MKLFCLLVLFTLSPSIFSILVLQNRATAQIIPDGKLGGTENSVVNPDVIDGIGSDRIDGGAIRGSNLFHSFQDFNIDAGRGAYFSNPAGIANILTRVTGGNPSNIRGKLGVLGNANLFLLNPKGIFFGPNASLDLRGGSFFGSTADSLVFDNFEFSASNPQAVPQLIINIPIGLRFRDNPGSISNNAPLQVQTGNTLSLLGGNVNLDGGSLIAPEGKVELGGLTQAVTIGLDPDGNLSFPNGITRADVLLRNTSRVNVADQGKGSVSIIARNLNIETGSIVSAGIKPNLTASTSVPGNVTLDVTEAIKINGQSLVENVADRNAIGDAGDVIVKANYLELTGGGRIRTRTIGRQSNAGDINITAGDIFISNPVYWPIDKAPPEDKPALDASSNISDISGSGRSGKISLTADGNITLIGEGSPGTVDRENKVISTYSVGRGALGDGNISLKAKGSISLSNANLVTTVSTDNSNAAAGKISLQGDTSVSLTNNSQLAATGYGRGNPSTVILRSNGPVKVQSSAIFADIRNAAKFEDAGKISIGGESVFITDGSTVTATTGGSGPSSGNFGGLIEVNATDTVEISGITPLFANQVLMRLSRPQSAYSTLVTNTIGNGPAGNIIINTDTLRVSNGGNLKATTQTAFPGGDITVNARVIEFTGGGKILNTASNRGNAGTINLNASDRITISGSNPKFEETFNQYIKNEIAFGQKEINARQNAESRLGTLDTAASGIYAYTLQNSPAQGGSLKIRTGRLLVNNGAKINVGSQGAGRAGNIEVTAAKDIRLDNNASITADTRGGQGNITLNSGDLILRRNSNITTNAKGTVGGGNIIINTGNLVALENSDITANAEQGSGGNIFIKANYLFRSKDSDITASSDRGLESNGTVEINTTDVNPSQGLAELPENIIDLTNQIAQNPCQKGSGSSFTVTGRGGLPSSPNDSFSSNETRVDLVEPVASSSSNSPNLTINQSPVIRQTTKNIVPAQGWVFNKKGEVVLTAYDPTNSSQGRTFQPTAACSVTSYQ</sequence>
<evidence type="ECO:0000256" key="2">
    <source>
        <dbReference type="SAM" id="SignalP"/>
    </source>
</evidence>
<feature type="region of interest" description="Disordered" evidence="1">
    <location>
        <begin position="872"/>
        <end position="895"/>
    </location>
</feature>
<dbReference type="EMBL" id="JAHHHW010000071">
    <property type="protein sequence ID" value="MBW4431568.1"/>
    <property type="molecule type" value="Genomic_DNA"/>
</dbReference>
<dbReference type="InterPro" id="IPR008638">
    <property type="entry name" value="FhaB/CdiA-like_TPS"/>
</dbReference>
<dbReference type="SUPFAM" id="SSF51126">
    <property type="entry name" value="Pectin lyase-like"/>
    <property type="match status" value="4"/>
</dbReference>
<dbReference type="InterPro" id="IPR011050">
    <property type="entry name" value="Pectin_lyase_fold/virulence"/>
</dbReference>
<evidence type="ECO:0000256" key="1">
    <source>
        <dbReference type="SAM" id="MobiDB-lite"/>
    </source>
</evidence>
<proteinExistence type="predicted"/>
<reference evidence="4" key="1">
    <citation type="submission" date="2021-05" db="EMBL/GenBank/DDBJ databases">
        <authorList>
            <person name="Pietrasiak N."/>
            <person name="Ward R."/>
            <person name="Stajich J.E."/>
            <person name="Kurbessoian T."/>
        </authorList>
    </citation>
    <scope>NUCLEOTIDE SEQUENCE</scope>
    <source>
        <strain evidence="4">HA4357-MV3</strain>
    </source>
</reference>